<gene>
    <name evidence="2" type="ORF">EII33_07000</name>
</gene>
<organism evidence="2 3">
    <name type="scientific">Prevotella heparinolytica</name>
    <dbReference type="NCBI Taxonomy" id="28113"/>
    <lineage>
        <taxon>Bacteria</taxon>
        <taxon>Pseudomonadati</taxon>
        <taxon>Bacteroidota</taxon>
        <taxon>Bacteroidia</taxon>
        <taxon>Bacteroidales</taxon>
        <taxon>Bacteroidaceae</taxon>
        <taxon>Bacteroides</taxon>
    </lineage>
</organism>
<evidence type="ECO:0000256" key="1">
    <source>
        <dbReference type="SAM" id="Phobius"/>
    </source>
</evidence>
<feature type="transmembrane region" description="Helical" evidence="1">
    <location>
        <begin position="233"/>
        <end position="257"/>
    </location>
</feature>
<feature type="transmembrane region" description="Helical" evidence="1">
    <location>
        <begin position="97"/>
        <end position="116"/>
    </location>
</feature>
<feature type="transmembrane region" description="Helical" evidence="1">
    <location>
        <begin position="191"/>
        <end position="213"/>
    </location>
</feature>
<feature type="transmembrane region" description="Helical" evidence="1">
    <location>
        <begin position="150"/>
        <end position="171"/>
    </location>
</feature>
<dbReference type="AlphaFoldDB" id="A0A3P2A8X4"/>
<comment type="caution">
    <text evidence="2">The sequence shown here is derived from an EMBL/GenBank/DDBJ whole genome shotgun (WGS) entry which is preliminary data.</text>
</comment>
<feature type="transmembrane region" description="Helical" evidence="1">
    <location>
        <begin position="5"/>
        <end position="25"/>
    </location>
</feature>
<sequence>MAASIWKIGLSILFGAMVFLFWRYVYPAHLSYQEQFQLFLFDMDYWQERMAVPGGPADYVAEYLTQFYYYIEAGACILAFLYVLLQRLVWALAKEQGTADVYYPLSFLPVVVLWHFMGDENVMLSFVVALLLTLVACYSYARLKGRKGRIAYVLVVLPLLYWAAGAVHFIFMSWVMMRELCPNSENRHLRIGMGVIPGIGLWGVACPLLASIWAQYPISRLMTGIGYYRFPAVIPWVGIGLAFLLVLMPFLLAALPVPKKRMLYGGVQSVLVALFGCYFVAAGCDMDKEEAMRYDQLVRNKQWREVVETAEKKSPTSPFAVTCLNLALAKTGQMGDRMFEFYQNGTEGLLPEFQRDFTSPLPTGEAYYHLGMINTAQRHAFEAMEAIPNFNKSGRCYKRLAETNLINGQYEVAAKYLRALRKTLFYREWAEDAMTYLYNEERINAHKEWGWLRQIRYTEDFLFSNREIDVMLGLLYQHNHRNRMAFEYMLAYVLQQRDLERFMKYYPLGRDAGYDHIPRSYQEALVYVWTQTHKNFQGMPWSISPGVIQSVTDFARIYTSQQNARQLLQARFGNTFWNYLLLKE</sequence>
<keyword evidence="1" id="KW-0812">Transmembrane</keyword>
<keyword evidence="3" id="KW-1185">Reference proteome</keyword>
<dbReference type="EMBL" id="RQYF01000025">
    <property type="protein sequence ID" value="RRD91408.1"/>
    <property type="molecule type" value="Genomic_DNA"/>
</dbReference>
<evidence type="ECO:0000313" key="2">
    <source>
        <dbReference type="EMBL" id="RRD91408.1"/>
    </source>
</evidence>
<feature type="transmembrane region" description="Helical" evidence="1">
    <location>
        <begin position="263"/>
        <end position="284"/>
    </location>
</feature>
<evidence type="ECO:0000313" key="3">
    <source>
        <dbReference type="Proteomes" id="UP000279562"/>
    </source>
</evidence>
<feature type="transmembrane region" description="Helical" evidence="1">
    <location>
        <begin position="122"/>
        <end position="141"/>
    </location>
</feature>
<keyword evidence="1" id="KW-1133">Transmembrane helix</keyword>
<proteinExistence type="predicted"/>
<dbReference type="Pfam" id="PF19529">
    <property type="entry name" value="DUF6057"/>
    <property type="match status" value="1"/>
</dbReference>
<feature type="transmembrane region" description="Helical" evidence="1">
    <location>
        <begin position="67"/>
        <end position="85"/>
    </location>
</feature>
<accession>A0A3P2A8X4</accession>
<name>A0A3P2A8X4_9BACE</name>
<dbReference type="InterPro" id="IPR045692">
    <property type="entry name" value="DUF6057"/>
</dbReference>
<keyword evidence="1" id="KW-0472">Membrane</keyword>
<protein>
    <recommendedName>
        <fullName evidence="4">Transmembrane protein</fullName>
    </recommendedName>
</protein>
<reference evidence="2 3" key="1">
    <citation type="submission" date="2018-11" db="EMBL/GenBank/DDBJ databases">
        <title>Genomes From Bacteria Associated with the Canine Oral Cavity: a Test Case for Automated Genome-Based Taxonomic Assignment.</title>
        <authorList>
            <person name="Coil D.A."/>
            <person name="Jospin G."/>
            <person name="Darling A.E."/>
            <person name="Wallis C."/>
            <person name="Davis I.J."/>
            <person name="Harris S."/>
            <person name="Eisen J.A."/>
            <person name="Holcombe L.J."/>
            <person name="O'Flynn C."/>
        </authorList>
    </citation>
    <scope>NUCLEOTIDE SEQUENCE [LARGE SCALE GENOMIC DNA]</scope>
    <source>
        <strain evidence="2 3">OH1047_COT-310</strain>
    </source>
</reference>
<dbReference type="RefSeq" id="WP_125239086.1">
    <property type="nucleotide sequence ID" value="NZ_RQYF01000025.1"/>
</dbReference>
<dbReference type="Proteomes" id="UP000279562">
    <property type="component" value="Unassembled WGS sequence"/>
</dbReference>
<evidence type="ECO:0008006" key="4">
    <source>
        <dbReference type="Google" id="ProtNLM"/>
    </source>
</evidence>